<dbReference type="AlphaFoldDB" id="A0AAP0H1T4"/>
<dbReference type="InterPro" id="IPR013083">
    <property type="entry name" value="Znf_RING/FYVE/PHD"/>
</dbReference>
<feature type="domain" description="RING-type" evidence="6">
    <location>
        <begin position="135"/>
        <end position="181"/>
    </location>
</feature>
<dbReference type="PROSITE" id="PS50089">
    <property type="entry name" value="ZF_RING_2"/>
    <property type="match status" value="2"/>
</dbReference>
<proteinExistence type="predicted"/>
<dbReference type="PROSITE" id="PS50135">
    <property type="entry name" value="ZF_ZZ_2"/>
    <property type="match status" value="1"/>
</dbReference>
<dbReference type="PANTHER" id="PTHR15898:SF19">
    <property type="entry name" value="ZINC FINGER, ZZ-TYPE, ZINC FINGER, RING_FYVE_PHD-TYPE-RELATED"/>
    <property type="match status" value="1"/>
</dbReference>
<dbReference type="Gene3D" id="3.30.40.10">
    <property type="entry name" value="Zinc/RING finger domain, C3HC4 (zinc finger)"/>
    <property type="match status" value="2"/>
</dbReference>
<dbReference type="Proteomes" id="UP001408789">
    <property type="component" value="Unassembled WGS sequence"/>
</dbReference>
<evidence type="ECO:0000259" key="7">
    <source>
        <dbReference type="PROSITE" id="PS50135"/>
    </source>
</evidence>
<keyword evidence="2 4" id="KW-0863">Zinc-finger</keyword>
<protein>
    <recommendedName>
        <fullName evidence="10">E3 ubiquitin-protein ligase PRT1</fullName>
    </recommendedName>
</protein>
<dbReference type="FunFam" id="3.30.60.90:FF:000014">
    <property type="entry name" value="E3 ubiquitin-protein ligase PRT1"/>
    <property type="match status" value="1"/>
</dbReference>
<evidence type="ECO:0000256" key="4">
    <source>
        <dbReference type="PROSITE-ProRule" id="PRU00228"/>
    </source>
</evidence>
<dbReference type="Pfam" id="PF00097">
    <property type="entry name" value="zf-C3HC4"/>
    <property type="match status" value="1"/>
</dbReference>
<keyword evidence="1" id="KW-0479">Metal-binding</keyword>
<dbReference type="InterPro" id="IPR000433">
    <property type="entry name" value="Znf_ZZ"/>
</dbReference>
<evidence type="ECO:0008006" key="10">
    <source>
        <dbReference type="Google" id="ProtNLM"/>
    </source>
</evidence>
<dbReference type="InterPro" id="IPR001841">
    <property type="entry name" value="Znf_RING"/>
</dbReference>
<evidence type="ECO:0000313" key="8">
    <source>
        <dbReference type="EMBL" id="KAK9069359.1"/>
    </source>
</evidence>
<dbReference type="InterPro" id="IPR043145">
    <property type="entry name" value="Znf_ZZ_sf"/>
</dbReference>
<feature type="region of interest" description="Disordered" evidence="5">
    <location>
        <begin position="485"/>
        <end position="521"/>
    </location>
</feature>
<dbReference type="SUPFAM" id="SSF57850">
    <property type="entry name" value="RING/U-box"/>
    <property type="match status" value="3"/>
</dbReference>
<dbReference type="Pfam" id="PF00569">
    <property type="entry name" value="ZZ"/>
    <property type="match status" value="1"/>
</dbReference>
<organism evidence="8 9">
    <name type="scientific">Deinandra increscens subsp. villosa</name>
    <dbReference type="NCBI Taxonomy" id="3103831"/>
    <lineage>
        <taxon>Eukaryota</taxon>
        <taxon>Viridiplantae</taxon>
        <taxon>Streptophyta</taxon>
        <taxon>Embryophyta</taxon>
        <taxon>Tracheophyta</taxon>
        <taxon>Spermatophyta</taxon>
        <taxon>Magnoliopsida</taxon>
        <taxon>eudicotyledons</taxon>
        <taxon>Gunneridae</taxon>
        <taxon>Pentapetalae</taxon>
        <taxon>asterids</taxon>
        <taxon>campanulids</taxon>
        <taxon>Asterales</taxon>
        <taxon>Asteraceae</taxon>
        <taxon>Asteroideae</taxon>
        <taxon>Heliantheae alliance</taxon>
        <taxon>Madieae</taxon>
        <taxon>Madiinae</taxon>
        <taxon>Deinandra</taxon>
    </lineage>
</organism>
<feature type="compositionally biased region" description="Polar residues" evidence="5">
    <location>
        <begin position="486"/>
        <end position="499"/>
    </location>
</feature>
<dbReference type="PANTHER" id="PTHR15898">
    <property type="entry name" value="BIFUNCTIONAL APOPTOSIS REGULATOR"/>
    <property type="match status" value="1"/>
</dbReference>
<dbReference type="SMART" id="SM00291">
    <property type="entry name" value="ZnF_ZZ"/>
    <property type="match status" value="1"/>
</dbReference>
<dbReference type="GO" id="GO:0061630">
    <property type="term" value="F:ubiquitin protein ligase activity"/>
    <property type="evidence" value="ECO:0007669"/>
    <property type="project" value="TreeGrafter"/>
</dbReference>
<feature type="compositionally biased region" description="Polar residues" evidence="5">
    <location>
        <begin position="507"/>
        <end position="521"/>
    </location>
</feature>
<feature type="domain" description="ZZ-type" evidence="7">
    <location>
        <begin position="398"/>
        <end position="462"/>
    </location>
</feature>
<evidence type="ECO:0000256" key="5">
    <source>
        <dbReference type="SAM" id="MobiDB-lite"/>
    </source>
</evidence>
<dbReference type="SMART" id="SM00184">
    <property type="entry name" value="RING"/>
    <property type="match status" value="2"/>
</dbReference>
<gene>
    <name evidence="8" type="ORF">SSX86_011262</name>
</gene>
<dbReference type="EMBL" id="JBCNJP010000013">
    <property type="protein sequence ID" value="KAK9069359.1"/>
    <property type="molecule type" value="Genomic_DNA"/>
</dbReference>
<dbReference type="InterPro" id="IPR018957">
    <property type="entry name" value="Znf_C3HC4_RING-type"/>
</dbReference>
<evidence type="ECO:0000259" key="6">
    <source>
        <dbReference type="PROSITE" id="PS50089"/>
    </source>
</evidence>
<dbReference type="GO" id="GO:0043161">
    <property type="term" value="P:proteasome-mediated ubiquitin-dependent protein catabolic process"/>
    <property type="evidence" value="ECO:0007669"/>
    <property type="project" value="TreeGrafter"/>
</dbReference>
<accession>A0AAP0H1T4</accession>
<dbReference type="InterPro" id="IPR017907">
    <property type="entry name" value="Znf_RING_CS"/>
</dbReference>
<evidence type="ECO:0000313" key="9">
    <source>
        <dbReference type="Proteomes" id="UP001408789"/>
    </source>
</evidence>
<evidence type="ECO:0000256" key="1">
    <source>
        <dbReference type="ARBA" id="ARBA00022723"/>
    </source>
</evidence>
<sequence>MAVGIIPLAIVTGGDQICYFTGVPFSSLVFNDGYQTPLTVARGGYQTPSRLHVADIKRLQQRPSLVFNDGYQTPLTVARGGYQTPSRLHVADIKRLQQRPSLVSSLHTEIVSTPEDRPWKKQISESEQISESFTCAVCLKVAVFLLQRCLIQAHFCGHVSCFWCCQHSMHMRSESHCPLCRHPYHHFPAICHTLHFLLKKLYPVSYNRRNIQTLEDEKHSTLGFSLDIDSLVTSEEINNLKNVGQSSNSSFEDEFSVDVYNTRAKKLKESSSRTYKQISVSDVLCAACKQLLFRPVVLNCGHVYCEGCITVPTEGMLKCQVCECRHPSGFPKVCRELDHFLEEEFSSEYALRRSVIQQNQEQKQSTDSPNALTKSPMLSFPTKENFLKWLSVHESKFHDGVGCDLCGMCPIYGDRYRCKDCTEICGYDLCGDCYSTGSKLPGRFNQKHTPTHRLELVKSTKNRNRDVIYRLLSGQLTVVPSIASRGESSLNNGSPNLQSPLEEDSVPSATSEDQSDNQPPI</sequence>
<keyword evidence="3" id="KW-0862">Zinc</keyword>
<evidence type="ECO:0000256" key="2">
    <source>
        <dbReference type="ARBA" id="ARBA00022771"/>
    </source>
</evidence>
<dbReference type="Gene3D" id="3.30.60.90">
    <property type="match status" value="1"/>
</dbReference>
<dbReference type="FunFam" id="3.30.40.10:FF:000489">
    <property type="entry name" value="E3 ubiquitin-protein ligase PRT1"/>
    <property type="match status" value="1"/>
</dbReference>
<comment type="caution">
    <text evidence="8">The sequence shown here is derived from an EMBL/GenBank/DDBJ whole genome shotgun (WGS) entry which is preliminary data.</text>
</comment>
<feature type="domain" description="RING-type" evidence="6">
    <location>
        <begin position="285"/>
        <end position="323"/>
    </location>
</feature>
<dbReference type="PROSITE" id="PS00518">
    <property type="entry name" value="ZF_RING_1"/>
    <property type="match status" value="1"/>
</dbReference>
<keyword evidence="9" id="KW-1185">Reference proteome</keyword>
<name>A0AAP0H1T4_9ASTR</name>
<dbReference type="GO" id="GO:0008270">
    <property type="term" value="F:zinc ion binding"/>
    <property type="evidence" value="ECO:0007669"/>
    <property type="project" value="UniProtKB-KW"/>
</dbReference>
<evidence type="ECO:0000256" key="3">
    <source>
        <dbReference type="ARBA" id="ARBA00022833"/>
    </source>
</evidence>
<reference evidence="8 9" key="1">
    <citation type="submission" date="2024-04" db="EMBL/GenBank/DDBJ databases">
        <title>The reference genome of an endangered Asteraceae, Deinandra increscens subsp. villosa, native to the Central Coast of California.</title>
        <authorList>
            <person name="Guilliams M."/>
            <person name="Hasenstab-Lehman K."/>
            <person name="Meyer R."/>
            <person name="Mcevoy S."/>
        </authorList>
    </citation>
    <scope>NUCLEOTIDE SEQUENCE [LARGE SCALE GENOMIC DNA]</scope>
    <source>
        <tissue evidence="8">Leaf</tissue>
    </source>
</reference>